<proteinExistence type="predicted"/>
<dbReference type="EMBL" id="KN838707">
    <property type="protein sequence ID" value="KIJ96926.1"/>
    <property type="molecule type" value="Genomic_DNA"/>
</dbReference>
<gene>
    <name evidence="1" type="ORF">K443DRAFT_681938</name>
</gene>
<accession>A0A0C9XGX5</accession>
<dbReference type="AlphaFoldDB" id="A0A0C9XGX5"/>
<reference evidence="1 2" key="1">
    <citation type="submission" date="2014-04" db="EMBL/GenBank/DDBJ databases">
        <authorList>
            <consortium name="DOE Joint Genome Institute"/>
            <person name="Kuo A."/>
            <person name="Kohler A."/>
            <person name="Nagy L.G."/>
            <person name="Floudas D."/>
            <person name="Copeland A."/>
            <person name="Barry K.W."/>
            <person name="Cichocki N."/>
            <person name="Veneault-Fourrey C."/>
            <person name="LaButti K."/>
            <person name="Lindquist E.A."/>
            <person name="Lipzen A."/>
            <person name="Lundell T."/>
            <person name="Morin E."/>
            <person name="Murat C."/>
            <person name="Sun H."/>
            <person name="Tunlid A."/>
            <person name="Henrissat B."/>
            <person name="Grigoriev I.V."/>
            <person name="Hibbett D.S."/>
            <person name="Martin F."/>
            <person name="Nordberg H.P."/>
            <person name="Cantor M.N."/>
            <person name="Hua S.X."/>
        </authorList>
    </citation>
    <scope>NUCLEOTIDE SEQUENCE [LARGE SCALE GENOMIC DNA]</scope>
    <source>
        <strain evidence="1 2">LaAM-08-1</strain>
    </source>
</reference>
<keyword evidence="2" id="KW-1185">Reference proteome</keyword>
<dbReference type="Proteomes" id="UP000054477">
    <property type="component" value="Unassembled WGS sequence"/>
</dbReference>
<reference evidence="2" key="2">
    <citation type="submission" date="2015-01" db="EMBL/GenBank/DDBJ databases">
        <title>Evolutionary Origins and Diversification of the Mycorrhizal Mutualists.</title>
        <authorList>
            <consortium name="DOE Joint Genome Institute"/>
            <consortium name="Mycorrhizal Genomics Consortium"/>
            <person name="Kohler A."/>
            <person name="Kuo A."/>
            <person name="Nagy L.G."/>
            <person name="Floudas D."/>
            <person name="Copeland A."/>
            <person name="Barry K.W."/>
            <person name="Cichocki N."/>
            <person name="Veneault-Fourrey C."/>
            <person name="LaButti K."/>
            <person name="Lindquist E.A."/>
            <person name="Lipzen A."/>
            <person name="Lundell T."/>
            <person name="Morin E."/>
            <person name="Murat C."/>
            <person name="Riley R."/>
            <person name="Ohm R."/>
            <person name="Sun H."/>
            <person name="Tunlid A."/>
            <person name="Henrissat B."/>
            <person name="Grigoriev I.V."/>
            <person name="Hibbett D.S."/>
            <person name="Martin F."/>
        </authorList>
    </citation>
    <scope>NUCLEOTIDE SEQUENCE [LARGE SCALE GENOMIC DNA]</scope>
    <source>
        <strain evidence="2">LaAM-08-1</strain>
    </source>
</reference>
<dbReference type="HOGENOM" id="CLU_2347018_0_0_1"/>
<organism evidence="1 2">
    <name type="scientific">Laccaria amethystina LaAM-08-1</name>
    <dbReference type="NCBI Taxonomy" id="1095629"/>
    <lineage>
        <taxon>Eukaryota</taxon>
        <taxon>Fungi</taxon>
        <taxon>Dikarya</taxon>
        <taxon>Basidiomycota</taxon>
        <taxon>Agaricomycotina</taxon>
        <taxon>Agaricomycetes</taxon>
        <taxon>Agaricomycetidae</taxon>
        <taxon>Agaricales</taxon>
        <taxon>Agaricineae</taxon>
        <taxon>Hydnangiaceae</taxon>
        <taxon>Laccaria</taxon>
    </lineage>
</organism>
<sequence length="97" mass="11229">MEQHRREFHQRSHQNACQCTVHPMPYGISWGNVTENPTTLPTRTPAIELLTRLSEGKKRMHCFDITLDNFIYHIQCLGIRSAAGLRGPVQKTYHLRS</sequence>
<evidence type="ECO:0000313" key="2">
    <source>
        <dbReference type="Proteomes" id="UP000054477"/>
    </source>
</evidence>
<name>A0A0C9XGX5_9AGAR</name>
<evidence type="ECO:0000313" key="1">
    <source>
        <dbReference type="EMBL" id="KIJ96926.1"/>
    </source>
</evidence>
<protein>
    <submittedName>
        <fullName evidence="1">Uncharacterized protein</fullName>
    </submittedName>
</protein>